<gene>
    <name evidence="2" type="ORF">TNCV_1285821</name>
</gene>
<organism evidence="2 3">
    <name type="scientific">Trichonephila clavipes</name>
    <name type="common">Golden silk orbweaver</name>
    <name type="synonym">Nephila clavipes</name>
    <dbReference type="NCBI Taxonomy" id="2585209"/>
    <lineage>
        <taxon>Eukaryota</taxon>
        <taxon>Metazoa</taxon>
        <taxon>Ecdysozoa</taxon>
        <taxon>Arthropoda</taxon>
        <taxon>Chelicerata</taxon>
        <taxon>Arachnida</taxon>
        <taxon>Araneae</taxon>
        <taxon>Araneomorphae</taxon>
        <taxon>Entelegynae</taxon>
        <taxon>Araneoidea</taxon>
        <taxon>Nephilidae</taxon>
        <taxon>Trichonephila</taxon>
    </lineage>
</organism>
<dbReference type="AlphaFoldDB" id="A0A8X6VEV8"/>
<evidence type="ECO:0000256" key="1">
    <source>
        <dbReference type="SAM" id="MobiDB-lite"/>
    </source>
</evidence>
<evidence type="ECO:0000313" key="3">
    <source>
        <dbReference type="Proteomes" id="UP000887159"/>
    </source>
</evidence>
<accession>A0A8X6VEV8</accession>
<dbReference type="EMBL" id="BMAU01021335">
    <property type="protein sequence ID" value="GFY15937.1"/>
    <property type="molecule type" value="Genomic_DNA"/>
</dbReference>
<evidence type="ECO:0000313" key="2">
    <source>
        <dbReference type="EMBL" id="GFY15937.1"/>
    </source>
</evidence>
<feature type="compositionally biased region" description="Basic and acidic residues" evidence="1">
    <location>
        <begin position="133"/>
        <end position="156"/>
    </location>
</feature>
<comment type="caution">
    <text evidence="2">The sequence shown here is derived from an EMBL/GenBank/DDBJ whole genome shotgun (WGS) entry which is preliminary data.</text>
</comment>
<dbReference type="Proteomes" id="UP000887159">
    <property type="component" value="Unassembled WGS sequence"/>
</dbReference>
<feature type="compositionally biased region" description="Basic residues" evidence="1">
    <location>
        <begin position="170"/>
        <end position="185"/>
    </location>
</feature>
<protein>
    <submittedName>
        <fullName evidence="2">Uncharacterized protein</fullName>
    </submittedName>
</protein>
<keyword evidence="3" id="KW-1185">Reference proteome</keyword>
<sequence>MKKEAGRMGFSVSHRSETTACLERTPTMHQERPHTLRCRQTRDQKEWVTSDHGKPGWSGDDRRVAIMDFGASLTLGKAYLKIIMSSFLGFCELNTRNRWRDGQMCPDVDKELWRLGPDSSGDGGDRRKKKREREKEEKRARKREGLIVGGRGEENPRVLLGDADQESGTRMRKNALRTGRRQAVE</sequence>
<feature type="region of interest" description="Disordered" evidence="1">
    <location>
        <begin position="110"/>
        <end position="185"/>
    </location>
</feature>
<reference evidence="2" key="1">
    <citation type="submission" date="2020-08" db="EMBL/GenBank/DDBJ databases">
        <title>Multicomponent nature underlies the extraordinary mechanical properties of spider dragline silk.</title>
        <authorList>
            <person name="Kono N."/>
            <person name="Nakamura H."/>
            <person name="Mori M."/>
            <person name="Yoshida Y."/>
            <person name="Ohtoshi R."/>
            <person name="Malay A.D."/>
            <person name="Moran D.A.P."/>
            <person name="Tomita M."/>
            <person name="Numata K."/>
            <person name="Arakawa K."/>
        </authorList>
    </citation>
    <scope>NUCLEOTIDE SEQUENCE</scope>
</reference>
<proteinExistence type="predicted"/>
<name>A0A8X6VEV8_TRICX</name>